<dbReference type="OrthoDB" id="9811332at2"/>
<dbReference type="SUPFAM" id="SSF53335">
    <property type="entry name" value="S-adenosyl-L-methionine-dependent methyltransferases"/>
    <property type="match status" value="1"/>
</dbReference>
<organism evidence="1 2">
    <name type="scientific">Mucilaginibacter gilvus</name>
    <dbReference type="NCBI Taxonomy" id="2305909"/>
    <lineage>
        <taxon>Bacteria</taxon>
        <taxon>Pseudomonadati</taxon>
        <taxon>Bacteroidota</taxon>
        <taxon>Sphingobacteriia</taxon>
        <taxon>Sphingobacteriales</taxon>
        <taxon>Sphingobacteriaceae</taxon>
        <taxon>Mucilaginibacter</taxon>
    </lineage>
</organism>
<dbReference type="AlphaFoldDB" id="A0A3S3UUB6"/>
<protein>
    <recommendedName>
        <fullName evidence="3">Class I SAM-dependent methyltransferase</fullName>
    </recommendedName>
</protein>
<evidence type="ECO:0008006" key="3">
    <source>
        <dbReference type="Google" id="ProtNLM"/>
    </source>
</evidence>
<dbReference type="Proteomes" id="UP000286701">
    <property type="component" value="Unassembled WGS sequence"/>
</dbReference>
<dbReference type="InterPro" id="IPR029063">
    <property type="entry name" value="SAM-dependent_MTases_sf"/>
</dbReference>
<sequence length="238" mass="26830">MSNYFITRPPFGKLKGKSSLIAFANKVLRYMKTGYTVSPVDTIVDMNTIEQRINYYHLLDNVLSAEITGDVIELGTFTGQCAMLFQKVLEQNQSGKALHLYDTFESKYTIKGSVEEQLIQNFKSAGLSLPILHKGLFEDTIPGQLPSQISFVHIDCGFGGDPQQHKSVITYCLEAVYPRMQKGAVCILMDYYDEAVNEAGFDAHPGVKMACDEFLKDKPEVISCLYGNQYYHGFFRKK</sequence>
<evidence type="ECO:0000313" key="1">
    <source>
        <dbReference type="EMBL" id="RWY48353.1"/>
    </source>
</evidence>
<dbReference type="RefSeq" id="WP_128535700.1">
    <property type="nucleotide sequence ID" value="NZ_SBIW01000011.1"/>
</dbReference>
<dbReference type="PANTHER" id="PTHR40036">
    <property type="entry name" value="MACROCIN O-METHYLTRANSFERASE"/>
    <property type="match status" value="1"/>
</dbReference>
<keyword evidence="2" id="KW-1185">Reference proteome</keyword>
<dbReference type="InterPro" id="IPR008884">
    <property type="entry name" value="TylF_MeTrfase"/>
</dbReference>
<comment type="caution">
    <text evidence="1">The sequence shown here is derived from an EMBL/GenBank/DDBJ whole genome shotgun (WGS) entry which is preliminary data.</text>
</comment>
<dbReference type="Gene3D" id="3.40.50.150">
    <property type="entry name" value="Vaccinia Virus protein VP39"/>
    <property type="match status" value="1"/>
</dbReference>
<dbReference type="Pfam" id="PF05711">
    <property type="entry name" value="TylF"/>
    <property type="match status" value="1"/>
</dbReference>
<proteinExistence type="predicted"/>
<gene>
    <name evidence="1" type="ORF">EPL05_19615</name>
</gene>
<accession>A0A3S3UUB6</accession>
<evidence type="ECO:0000313" key="2">
    <source>
        <dbReference type="Proteomes" id="UP000286701"/>
    </source>
</evidence>
<dbReference type="PANTHER" id="PTHR40036:SF1">
    <property type="entry name" value="MACROCIN O-METHYLTRANSFERASE"/>
    <property type="match status" value="1"/>
</dbReference>
<name>A0A3S3UUB6_9SPHI</name>
<dbReference type="EMBL" id="SBIW01000011">
    <property type="protein sequence ID" value="RWY48353.1"/>
    <property type="molecule type" value="Genomic_DNA"/>
</dbReference>
<reference evidence="1 2" key="1">
    <citation type="submission" date="2019-01" db="EMBL/GenBank/DDBJ databases">
        <title>Mucilaginibacter antarcticum sp. nov., isolated from antarctic soil.</title>
        <authorList>
            <person name="Yan Y.-Q."/>
            <person name="Du Z.-J."/>
        </authorList>
    </citation>
    <scope>NUCLEOTIDE SEQUENCE [LARGE SCALE GENOMIC DNA]</scope>
    <source>
        <strain evidence="1 2">F01003</strain>
    </source>
</reference>